<dbReference type="Gene3D" id="3.30.1150.10">
    <property type="match status" value="1"/>
</dbReference>
<gene>
    <name evidence="1" type="ORF">GM668_19395</name>
</gene>
<evidence type="ECO:0008006" key="3">
    <source>
        <dbReference type="Google" id="ProtNLM"/>
    </source>
</evidence>
<comment type="caution">
    <text evidence="1">The sequence shown here is derived from an EMBL/GenBank/DDBJ whole genome shotgun (WGS) entry which is preliminary data.</text>
</comment>
<name>A0A6L6Q3J5_9BURK</name>
<reference evidence="1 2" key="1">
    <citation type="submission" date="2019-11" db="EMBL/GenBank/DDBJ databases">
        <title>Type strains purchased from KCTC, JCM and DSMZ.</title>
        <authorList>
            <person name="Lu H."/>
        </authorList>
    </citation>
    <scope>NUCLEOTIDE SEQUENCE [LARGE SCALE GENOMIC DNA]</scope>
    <source>
        <strain evidence="1 2">KCTC 42409</strain>
    </source>
</reference>
<dbReference type="EMBL" id="WNLA01000014">
    <property type="protein sequence ID" value="MTW04250.1"/>
    <property type="molecule type" value="Genomic_DNA"/>
</dbReference>
<dbReference type="Proteomes" id="UP000484015">
    <property type="component" value="Unassembled WGS sequence"/>
</dbReference>
<dbReference type="AlphaFoldDB" id="A0A6L6Q3J5"/>
<sequence length="140" mass="15835">MPRNRNSVYYLEPLISGGTVSFNKAYKDLTPDEQQEVRRWFTVLQDDDVPPYPAKGTTELYKAIYTAQGIYYDSGELWMDVLIDEQGTPVDVMVRRSPGKEISEFAANVLLVSKFTPAKCGGKPCAMRFPVRVNLKLSSF</sequence>
<proteinExistence type="predicted"/>
<keyword evidence="2" id="KW-1185">Reference proteome</keyword>
<dbReference type="RefSeq" id="WP_155440606.1">
    <property type="nucleotide sequence ID" value="NZ_WNLA01000014.1"/>
</dbReference>
<organism evidence="1 2">
    <name type="scientific">Pseudoduganella ginsengisoli</name>
    <dbReference type="NCBI Taxonomy" id="1462440"/>
    <lineage>
        <taxon>Bacteria</taxon>
        <taxon>Pseudomonadati</taxon>
        <taxon>Pseudomonadota</taxon>
        <taxon>Betaproteobacteria</taxon>
        <taxon>Burkholderiales</taxon>
        <taxon>Oxalobacteraceae</taxon>
        <taxon>Telluria group</taxon>
        <taxon>Pseudoduganella</taxon>
    </lineage>
</organism>
<protein>
    <recommendedName>
        <fullName evidence="3">TonB C-terminal domain-containing protein</fullName>
    </recommendedName>
</protein>
<evidence type="ECO:0000313" key="2">
    <source>
        <dbReference type="Proteomes" id="UP000484015"/>
    </source>
</evidence>
<evidence type="ECO:0000313" key="1">
    <source>
        <dbReference type="EMBL" id="MTW04250.1"/>
    </source>
</evidence>
<accession>A0A6L6Q3J5</accession>
<dbReference type="OrthoDB" id="8911971at2"/>
<dbReference type="SUPFAM" id="SSF74653">
    <property type="entry name" value="TolA/TonB C-terminal domain"/>
    <property type="match status" value="1"/>
</dbReference>